<dbReference type="InterPro" id="IPR034660">
    <property type="entry name" value="DinB/YfiT-like"/>
</dbReference>
<dbReference type="STRING" id="421058.SAMN05421866_3075"/>
<dbReference type="AlphaFoldDB" id="A0A1M5TR00"/>
<name>A0A1M5TR00_9FLAO</name>
<dbReference type="OrthoDB" id="1495892at2"/>
<protein>
    <submittedName>
        <fullName evidence="2">DinB superfamily protein</fullName>
    </submittedName>
</protein>
<proteinExistence type="predicted"/>
<accession>A0A1M5TR00</accession>
<dbReference type="InterPro" id="IPR024775">
    <property type="entry name" value="DinB-like"/>
</dbReference>
<feature type="domain" description="DinB-like" evidence="1">
    <location>
        <begin position="7"/>
        <end position="158"/>
    </location>
</feature>
<dbReference type="Gene3D" id="1.20.120.450">
    <property type="entry name" value="dinb family like domain"/>
    <property type="match status" value="1"/>
</dbReference>
<dbReference type="EMBL" id="FQWT01000004">
    <property type="protein sequence ID" value="SHH53026.1"/>
    <property type="molecule type" value="Genomic_DNA"/>
</dbReference>
<dbReference type="RefSeq" id="WP_073064472.1">
    <property type="nucleotide sequence ID" value="NZ_FQWT01000004.1"/>
</dbReference>
<reference evidence="3" key="1">
    <citation type="submission" date="2016-11" db="EMBL/GenBank/DDBJ databases">
        <authorList>
            <person name="Varghese N."/>
            <person name="Submissions S."/>
        </authorList>
    </citation>
    <scope>NUCLEOTIDE SEQUENCE [LARGE SCALE GENOMIC DNA]</scope>
    <source>
        <strain evidence="3">DSM 19055</strain>
    </source>
</reference>
<sequence>MVTDTTFENTLNVFIEGLENYDENGFRRQDNPNSWSLAQLYAHIIIDTNWYFDQLESCFGNVLNLDKSMEDKAKKMLLQNSFPDIKIKGNSYIPVNDSIFINATKKDLILLLERSRVLWKRINNENISGKAEHPGFSYLSPMEWYQFAEMHIRHHIQQKKEIENKIKSS</sequence>
<organism evidence="2 3">
    <name type="scientific">Chryseobacterium oranimense</name>
    <dbReference type="NCBI Taxonomy" id="421058"/>
    <lineage>
        <taxon>Bacteria</taxon>
        <taxon>Pseudomonadati</taxon>
        <taxon>Bacteroidota</taxon>
        <taxon>Flavobacteriia</taxon>
        <taxon>Flavobacteriales</taxon>
        <taxon>Weeksellaceae</taxon>
        <taxon>Chryseobacterium group</taxon>
        <taxon>Chryseobacterium</taxon>
    </lineage>
</organism>
<keyword evidence="3" id="KW-1185">Reference proteome</keyword>
<evidence type="ECO:0000313" key="3">
    <source>
        <dbReference type="Proteomes" id="UP000184047"/>
    </source>
</evidence>
<dbReference type="Proteomes" id="UP000184047">
    <property type="component" value="Unassembled WGS sequence"/>
</dbReference>
<evidence type="ECO:0000259" key="1">
    <source>
        <dbReference type="Pfam" id="PF12867"/>
    </source>
</evidence>
<evidence type="ECO:0000313" key="2">
    <source>
        <dbReference type="EMBL" id="SHH53026.1"/>
    </source>
</evidence>
<gene>
    <name evidence="2" type="ORF">SAMN05421866_3075</name>
</gene>
<dbReference type="SUPFAM" id="SSF109854">
    <property type="entry name" value="DinB/YfiT-like putative metalloenzymes"/>
    <property type="match status" value="1"/>
</dbReference>
<dbReference type="Pfam" id="PF12867">
    <property type="entry name" value="DinB_2"/>
    <property type="match status" value="1"/>
</dbReference>